<protein>
    <submittedName>
        <fullName evidence="2">Uncharacterized protein</fullName>
    </submittedName>
</protein>
<organism evidence="2 3">
    <name type="scientific">Mesomycoplasma hyopneumoniae (strain 168)</name>
    <name type="common">Mycoplasma hyopneumoniae</name>
    <dbReference type="NCBI Taxonomy" id="907287"/>
    <lineage>
        <taxon>Bacteria</taxon>
        <taxon>Bacillati</taxon>
        <taxon>Mycoplasmatota</taxon>
        <taxon>Mycoplasmoidales</taxon>
        <taxon>Metamycoplasmataceae</taxon>
        <taxon>Mesomycoplasma</taxon>
    </lineage>
</organism>
<dbReference type="EMBL" id="CP002274">
    <property type="protein sequence ID" value="ADQ90869.1"/>
    <property type="molecule type" value="Genomic_DNA"/>
</dbReference>
<evidence type="ECO:0000313" key="3">
    <source>
        <dbReference type="Proteomes" id="UP000008714"/>
    </source>
</evidence>
<evidence type="ECO:0000256" key="1">
    <source>
        <dbReference type="SAM" id="Phobius"/>
    </source>
</evidence>
<dbReference type="HOGENOM" id="CLU_2826494_0_0_14"/>
<keyword evidence="1" id="KW-1133">Transmembrane helix</keyword>
<keyword evidence="1" id="KW-0472">Membrane</keyword>
<name>E4QTY0_MESH1</name>
<accession>E4QTY0</accession>
<proteinExistence type="predicted"/>
<dbReference type="Proteomes" id="UP000008714">
    <property type="component" value="Chromosome"/>
</dbReference>
<evidence type="ECO:0000313" key="2">
    <source>
        <dbReference type="EMBL" id="ADQ90869.1"/>
    </source>
</evidence>
<gene>
    <name evidence="2" type="ordered locus">MHP168_685</name>
</gene>
<reference key="1">
    <citation type="submission" date="2010-10" db="EMBL/GenBank/DDBJ databases">
        <title>Complete Genome Sequence of Mycoplasma hyopneumoniae Strain 168.</title>
        <authorList>
            <person name="Liu W."/>
            <person name="Feng Z."/>
            <person name="Fang L."/>
            <person name="Li Q."/>
            <person name="Zhou Z."/>
            <person name="Li S."/>
            <person name="Luo L."/>
            <person name="Wang L."/>
            <person name="Chen H."/>
            <person name="Shao G."/>
            <person name="Xiao S."/>
        </authorList>
    </citation>
    <scope>NUCLEOTIDE SEQUENCE</scope>
    <source>
        <strain>168</strain>
    </source>
</reference>
<sequence length="66" mass="7904">MNFWVFPERVSPRIKAWEFVVVQYLISLFFLFNRLVLITQPASCFSSIFENKESNFVFEPFFLISS</sequence>
<feature type="transmembrane region" description="Helical" evidence="1">
    <location>
        <begin position="20"/>
        <end position="37"/>
    </location>
</feature>
<dbReference type="AlphaFoldDB" id="E4QTY0"/>
<keyword evidence="1" id="KW-0812">Transmembrane</keyword>
<reference evidence="2 3" key="2">
    <citation type="journal article" date="2011" name="J. Bacteriol.">
        <title>Complete genome sequence of Mycoplasma hyopneumoniae strain 168.</title>
        <authorList>
            <person name="Liu W."/>
            <person name="Feng Z."/>
            <person name="Fang L."/>
            <person name="Zhou Z."/>
            <person name="Li Q."/>
            <person name="Li S."/>
            <person name="Luo R."/>
            <person name="Wang L."/>
            <person name="Chen H."/>
            <person name="Shao G."/>
            <person name="Xiao S."/>
        </authorList>
    </citation>
    <scope>NUCLEOTIDE SEQUENCE [LARGE SCALE GENOMIC DNA]</scope>
    <source>
        <strain evidence="2 3">168</strain>
    </source>
</reference>
<dbReference type="KEGG" id="mhn:MHP168_685"/>